<dbReference type="GO" id="GO:0003756">
    <property type="term" value="F:protein disulfide isomerase activity"/>
    <property type="evidence" value="ECO:0007669"/>
    <property type="project" value="TreeGrafter"/>
</dbReference>
<accession>E1ZGS0</accession>
<dbReference type="OrthoDB" id="59470at2759"/>
<feature type="chain" id="PRO_5003156296" description="Sulfhydryl oxidase" evidence="10">
    <location>
        <begin position="23"/>
        <end position="510"/>
    </location>
</feature>
<dbReference type="AlphaFoldDB" id="E1ZGS0"/>
<name>E1ZGS0_CHLVA</name>
<dbReference type="RefSeq" id="XP_005847088.1">
    <property type="nucleotide sequence ID" value="XM_005847026.1"/>
</dbReference>
<dbReference type="OMA" id="WRYRGFP"/>
<evidence type="ECO:0000256" key="1">
    <source>
        <dbReference type="ARBA" id="ARBA00001974"/>
    </source>
</evidence>
<evidence type="ECO:0000256" key="2">
    <source>
        <dbReference type="ARBA" id="ARBA00022630"/>
    </source>
</evidence>
<evidence type="ECO:0000256" key="3">
    <source>
        <dbReference type="ARBA" id="ARBA00022729"/>
    </source>
</evidence>
<comment type="catalytic activity">
    <reaction evidence="8">
        <text>2 R'C(R)SH + O2 = R'C(R)S-S(R)CR' + H2O2</text>
        <dbReference type="Rhea" id="RHEA:17357"/>
        <dbReference type="ChEBI" id="CHEBI:15379"/>
        <dbReference type="ChEBI" id="CHEBI:16240"/>
        <dbReference type="ChEBI" id="CHEBI:16520"/>
        <dbReference type="ChEBI" id="CHEBI:17412"/>
        <dbReference type="EC" id="1.8.3.2"/>
    </reaction>
</comment>
<evidence type="ECO:0000256" key="5">
    <source>
        <dbReference type="ARBA" id="ARBA00023002"/>
    </source>
</evidence>
<comment type="cofactor">
    <cofactor evidence="1 8">
        <name>FAD</name>
        <dbReference type="ChEBI" id="CHEBI:57692"/>
    </cofactor>
</comment>
<protein>
    <recommendedName>
        <fullName evidence="8">Sulfhydryl oxidase</fullName>
        <ecNumber evidence="8">1.8.3.2</ecNumber>
    </recommendedName>
</protein>
<dbReference type="eggNOG" id="KOG1731">
    <property type="taxonomic scope" value="Eukaryota"/>
</dbReference>
<keyword evidence="2 8" id="KW-0285">Flavoprotein</keyword>
<dbReference type="Proteomes" id="UP000008141">
    <property type="component" value="Unassembled WGS sequence"/>
</dbReference>
<gene>
    <name evidence="13" type="ORF">CHLNCDRAFT_134783</name>
</gene>
<dbReference type="InterPro" id="IPR017905">
    <property type="entry name" value="ERV/ALR_sulphydryl_oxidase"/>
</dbReference>
<dbReference type="PROSITE" id="PS51324">
    <property type="entry name" value="ERV_ALR"/>
    <property type="match status" value="1"/>
</dbReference>
<dbReference type="Gene3D" id="3.40.30.10">
    <property type="entry name" value="Glutaredoxin"/>
    <property type="match status" value="1"/>
</dbReference>
<evidence type="ECO:0000256" key="10">
    <source>
        <dbReference type="SAM" id="SignalP"/>
    </source>
</evidence>
<evidence type="ECO:0000313" key="13">
    <source>
        <dbReference type="EMBL" id="EFN54986.1"/>
    </source>
</evidence>
<dbReference type="SUPFAM" id="SSF52833">
    <property type="entry name" value="Thioredoxin-like"/>
    <property type="match status" value="1"/>
</dbReference>
<dbReference type="CDD" id="cd02961">
    <property type="entry name" value="PDI_a_family"/>
    <property type="match status" value="1"/>
</dbReference>
<keyword evidence="5 8" id="KW-0560">Oxidoreductase</keyword>
<dbReference type="PANTHER" id="PTHR22897">
    <property type="entry name" value="QUIESCIN Q6-RELATED SULFHYDRYL OXIDASE"/>
    <property type="match status" value="1"/>
</dbReference>
<dbReference type="InterPro" id="IPR039798">
    <property type="entry name" value="Sulfhydryl_oxidase"/>
</dbReference>
<dbReference type="GeneID" id="17354334"/>
<dbReference type="EC" id="1.8.3.2" evidence="8"/>
<evidence type="ECO:0000256" key="6">
    <source>
        <dbReference type="ARBA" id="ARBA00023157"/>
    </source>
</evidence>
<dbReference type="GO" id="GO:0000139">
    <property type="term" value="C:Golgi membrane"/>
    <property type="evidence" value="ECO:0007669"/>
    <property type="project" value="TreeGrafter"/>
</dbReference>
<dbReference type="Pfam" id="PF00085">
    <property type="entry name" value="Thioredoxin"/>
    <property type="match status" value="1"/>
</dbReference>
<dbReference type="GO" id="GO:0016971">
    <property type="term" value="F:flavin-dependent sulfhydryl oxidase activity"/>
    <property type="evidence" value="ECO:0007669"/>
    <property type="project" value="InterPro"/>
</dbReference>
<dbReference type="PROSITE" id="PS51352">
    <property type="entry name" value="THIOREDOXIN_2"/>
    <property type="match status" value="1"/>
</dbReference>
<evidence type="ECO:0000256" key="4">
    <source>
        <dbReference type="ARBA" id="ARBA00022827"/>
    </source>
</evidence>
<dbReference type="STRING" id="554065.E1ZGS0"/>
<keyword evidence="6" id="KW-1015">Disulfide bond</keyword>
<dbReference type="EMBL" id="GL433846">
    <property type="protein sequence ID" value="EFN54986.1"/>
    <property type="molecule type" value="Genomic_DNA"/>
</dbReference>
<evidence type="ECO:0000259" key="11">
    <source>
        <dbReference type="PROSITE" id="PS51324"/>
    </source>
</evidence>
<dbReference type="eggNOG" id="KOG0190">
    <property type="taxonomic scope" value="Eukaryota"/>
</dbReference>
<reference evidence="13 14" key="1">
    <citation type="journal article" date="2010" name="Plant Cell">
        <title>The Chlorella variabilis NC64A genome reveals adaptation to photosymbiosis, coevolution with viruses, and cryptic sex.</title>
        <authorList>
            <person name="Blanc G."/>
            <person name="Duncan G."/>
            <person name="Agarkova I."/>
            <person name="Borodovsky M."/>
            <person name="Gurnon J."/>
            <person name="Kuo A."/>
            <person name="Lindquist E."/>
            <person name="Lucas S."/>
            <person name="Pangilinan J."/>
            <person name="Polle J."/>
            <person name="Salamov A."/>
            <person name="Terry A."/>
            <person name="Yamada T."/>
            <person name="Dunigan D.D."/>
            <person name="Grigoriev I.V."/>
            <person name="Claverie J.M."/>
            <person name="Van Etten J.L."/>
        </authorList>
    </citation>
    <scope>NUCLEOTIDE SEQUENCE [LARGE SCALE GENOMIC DNA]</scope>
    <source>
        <strain evidence="13 14">NC64A</strain>
    </source>
</reference>
<dbReference type="GO" id="GO:0005615">
    <property type="term" value="C:extracellular space"/>
    <property type="evidence" value="ECO:0007669"/>
    <property type="project" value="TreeGrafter"/>
</dbReference>
<keyword evidence="7" id="KW-0325">Glycoprotein</keyword>
<dbReference type="Gene3D" id="1.20.120.310">
    <property type="entry name" value="ERV/ALR sulfhydryl oxidase domain"/>
    <property type="match status" value="1"/>
</dbReference>
<sequence>MLRSTALHALLILLGGLGGVLGKPGLIELTADTFESTFKALPEDRWVLAEFYAHWCPACQRFQPEYEKVAAYFAERGEQEPVITVARLDCASHGDMCSKFKVTGYPTMKLGSAADLAALALDKLTDVRAASRHADSVIAWLAKHLDVKFDATSGAGSGSGSGGGGGGDDSSSSGDSGSGGGAAASGKLSLGRRGGARQEPLELPGQAAAAGAAGAAGAAQAGGGGGGGTGGVDLVDVEGATIKSWQYIVASPLLLKGPEARQGLKDWVDLLADSHPVDRCAAGAERLQEALDELWPDDQDQPSKGLGDLQICPGTTFKDWRGCRASSPDRRGYTCGLWQLFHSLASRLPETENAGAVWLAAVKGFVGSYFQCSECAKHFMAHAAREEALAVATKRDAVNRRLAGEDKAGDGAPHVQFPPAALCPKCRRADGQGAAHDEAVPWDEDEVYAFLLSHYSGRAQEAGGGGLGLRARHSGWGDAALVVGLVAGCVYTALRRSAQYALRKSESRNL</sequence>
<dbReference type="InterPro" id="IPR013766">
    <property type="entry name" value="Thioredoxin_domain"/>
</dbReference>
<dbReference type="SUPFAM" id="SSF69000">
    <property type="entry name" value="FAD-dependent thiol oxidase"/>
    <property type="match status" value="1"/>
</dbReference>
<evidence type="ECO:0000259" key="12">
    <source>
        <dbReference type="PROSITE" id="PS51352"/>
    </source>
</evidence>
<dbReference type="FunCoup" id="E1ZGS0">
    <property type="interactions" value="323"/>
</dbReference>
<dbReference type="PROSITE" id="PS00194">
    <property type="entry name" value="THIOREDOXIN_1"/>
    <property type="match status" value="1"/>
</dbReference>
<dbReference type="InterPro" id="IPR036774">
    <property type="entry name" value="ERV/ALR_sulphydryl_oxid_sf"/>
</dbReference>
<dbReference type="Pfam" id="PF04777">
    <property type="entry name" value="Evr1_Alr"/>
    <property type="match status" value="1"/>
</dbReference>
<dbReference type="InParanoid" id="E1ZGS0"/>
<feature type="compositionally biased region" description="Gly residues" evidence="9">
    <location>
        <begin position="155"/>
        <end position="168"/>
    </location>
</feature>
<keyword evidence="8" id="KW-0812">Transmembrane</keyword>
<keyword evidence="14" id="KW-1185">Reference proteome</keyword>
<dbReference type="InterPro" id="IPR017937">
    <property type="entry name" value="Thioredoxin_CS"/>
</dbReference>
<dbReference type="GO" id="GO:0006457">
    <property type="term" value="P:protein folding"/>
    <property type="evidence" value="ECO:0007669"/>
    <property type="project" value="TreeGrafter"/>
</dbReference>
<organism evidence="14">
    <name type="scientific">Chlorella variabilis</name>
    <name type="common">Green alga</name>
    <dbReference type="NCBI Taxonomy" id="554065"/>
    <lineage>
        <taxon>Eukaryota</taxon>
        <taxon>Viridiplantae</taxon>
        <taxon>Chlorophyta</taxon>
        <taxon>core chlorophytes</taxon>
        <taxon>Trebouxiophyceae</taxon>
        <taxon>Chlorellales</taxon>
        <taxon>Chlorellaceae</taxon>
        <taxon>Chlorella clade</taxon>
        <taxon>Chlorella</taxon>
    </lineage>
</organism>
<evidence type="ECO:0000313" key="14">
    <source>
        <dbReference type="Proteomes" id="UP000008141"/>
    </source>
</evidence>
<keyword evidence="3 10" id="KW-0732">Signal</keyword>
<dbReference type="PANTHER" id="PTHR22897:SF8">
    <property type="entry name" value="SULFHYDRYL OXIDASE"/>
    <property type="match status" value="1"/>
</dbReference>
<dbReference type="KEGG" id="cvr:CHLNCDRAFT_134783"/>
<evidence type="ECO:0000256" key="8">
    <source>
        <dbReference type="RuleBase" id="RU371123"/>
    </source>
</evidence>
<feature type="domain" description="Thioredoxin" evidence="12">
    <location>
        <begin position="20"/>
        <end position="146"/>
    </location>
</feature>
<keyword evidence="8" id="KW-1133">Transmembrane helix</keyword>
<feature type="signal peptide" evidence="10">
    <location>
        <begin position="1"/>
        <end position="22"/>
    </location>
</feature>
<keyword evidence="4 8" id="KW-0274">FAD</keyword>
<evidence type="ECO:0000256" key="7">
    <source>
        <dbReference type="ARBA" id="ARBA00023180"/>
    </source>
</evidence>
<feature type="transmembrane region" description="Helical" evidence="8">
    <location>
        <begin position="476"/>
        <end position="494"/>
    </location>
</feature>
<dbReference type="InterPro" id="IPR036249">
    <property type="entry name" value="Thioredoxin-like_sf"/>
</dbReference>
<feature type="region of interest" description="Disordered" evidence="9">
    <location>
        <begin position="154"/>
        <end position="198"/>
    </location>
</feature>
<feature type="domain" description="ERV/ALR sulfhydryl oxidase" evidence="11">
    <location>
        <begin position="326"/>
        <end position="429"/>
    </location>
</feature>
<proteinExistence type="predicted"/>
<evidence type="ECO:0000256" key="9">
    <source>
        <dbReference type="SAM" id="MobiDB-lite"/>
    </source>
</evidence>
<keyword evidence="8" id="KW-0472">Membrane</keyword>